<dbReference type="PANTHER" id="PTHR30469">
    <property type="entry name" value="MULTIDRUG RESISTANCE PROTEIN MDTA"/>
    <property type="match status" value="1"/>
</dbReference>
<dbReference type="InterPro" id="IPR006143">
    <property type="entry name" value="RND_pump_MFP"/>
</dbReference>
<dbReference type="InterPro" id="IPR058792">
    <property type="entry name" value="Beta-barrel_RND_2"/>
</dbReference>
<evidence type="ECO:0000313" key="6">
    <source>
        <dbReference type="Proteomes" id="UP000324065"/>
    </source>
</evidence>
<dbReference type="GO" id="GO:1990281">
    <property type="term" value="C:efflux pump complex"/>
    <property type="evidence" value="ECO:0007669"/>
    <property type="project" value="TreeGrafter"/>
</dbReference>
<proteinExistence type="inferred from homology"/>
<feature type="domain" description="Multidrug resistance protein MdtA-like barrel-sandwich hybrid" evidence="3">
    <location>
        <begin position="76"/>
        <end position="203"/>
    </location>
</feature>
<reference evidence="5 6" key="1">
    <citation type="submission" date="2019-09" db="EMBL/GenBank/DDBJ databases">
        <title>Genome sequence of Roseospira marina, one of the more divergent members of the non-sulfur purple photosynthetic bacterial family, the Rhodospirillaceae.</title>
        <authorList>
            <person name="Meyer T."/>
            <person name="Kyndt J."/>
        </authorList>
    </citation>
    <scope>NUCLEOTIDE SEQUENCE [LARGE SCALE GENOMIC DNA]</scope>
    <source>
        <strain evidence="5 6">DSM 15113</strain>
    </source>
</reference>
<accession>A0A5M6IGT4</accession>
<feature type="domain" description="CusB-like beta-barrel" evidence="4">
    <location>
        <begin position="210"/>
        <end position="279"/>
    </location>
</feature>
<comment type="caution">
    <text evidence="5">The sequence shown here is derived from an EMBL/GenBank/DDBJ whole genome shotgun (WGS) entry which is preliminary data.</text>
</comment>
<dbReference type="EMBL" id="VWPJ01000003">
    <property type="protein sequence ID" value="KAA5606788.1"/>
    <property type="molecule type" value="Genomic_DNA"/>
</dbReference>
<dbReference type="Gene3D" id="2.40.50.100">
    <property type="match status" value="1"/>
</dbReference>
<dbReference type="Proteomes" id="UP000324065">
    <property type="component" value="Unassembled WGS sequence"/>
</dbReference>
<dbReference type="Gene3D" id="1.10.287.470">
    <property type="entry name" value="Helix hairpin bin"/>
    <property type="match status" value="1"/>
</dbReference>
<dbReference type="NCBIfam" id="TIGR01730">
    <property type="entry name" value="RND_mfp"/>
    <property type="match status" value="1"/>
</dbReference>
<dbReference type="Gene3D" id="2.40.30.170">
    <property type="match status" value="1"/>
</dbReference>
<dbReference type="CDD" id="cd06849">
    <property type="entry name" value="lipoyl_domain"/>
    <property type="match status" value="1"/>
</dbReference>
<evidence type="ECO:0000259" key="3">
    <source>
        <dbReference type="Pfam" id="PF25917"/>
    </source>
</evidence>
<dbReference type="SUPFAM" id="SSF111369">
    <property type="entry name" value="HlyD-like secretion proteins"/>
    <property type="match status" value="1"/>
</dbReference>
<dbReference type="PANTHER" id="PTHR30469:SF29">
    <property type="entry name" value="BLR2860 PROTEIN"/>
    <property type="match status" value="1"/>
</dbReference>
<dbReference type="OrthoDB" id="9800613at2"/>
<evidence type="ECO:0000256" key="1">
    <source>
        <dbReference type="ARBA" id="ARBA00009477"/>
    </source>
</evidence>
<gene>
    <name evidence="5" type="ORF">F1188_05515</name>
</gene>
<organism evidence="5 6">
    <name type="scientific">Roseospira marina</name>
    <dbReference type="NCBI Taxonomy" id="140057"/>
    <lineage>
        <taxon>Bacteria</taxon>
        <taxon>Pseudomonadati</taxon>
        <taxon>Pseudomonadota</taxon>
        <taxon>Alphaproteobacteria</taxon>
        <taxon>Rhodospirillales</taxon>
        <taxon>Rhodospirillaceae</taxon>
        <taxon>Roseospira</taxon>
    </lineage>
</organism>
<feature type="region of interest" description="Disordered" evidence="2">
    <location>
        <begin position="376"/>
        <end position="400"/>
    </location>
</feature>
<evidence type="ECO:0000256" key="2">
    <source>
        <dbReference type="SAM" id="MobiDB-lite"/>
    </source>
</evidence>
<comment type="similarity">
    <text evidence="1">Belongs to the membrane fusion protein (MFP) (TC 8.A.1) family.</text>
</comment>
<sequence length="400" mass="42215">MRSSLLIAALIVLATVVWVASGIVGQPPDPSTTQAALQPPGADHRDAVVPRVRVTQLNAESRVATLSVLGATEASRTVEVRAETAGRVAEVGAEEGRAVETGSLLARLAKDDRMERLSRAEAAVARWEDRYKGDQRLANRDFTSRQRVLESKASLEDARATLAAMLLDIDRTEITAPFAGVVAERLVEEGDYVSIGEPIARIVDLDPLVVRAKLAEADIAQVHLGQPGTATLVTGRTLEGTVSFIAPVADGVTRTFAIELSVANPDPPVPEGMTADVTLPVDSRPAHRISPAVLGLDDDGRVGVKIVDDENRVVFYPVNLAGDDENGLWIEGLPDPATVIIVGQEFVRPGQIVEPVDTETITRNTAALAAADKAALAEGHTPSTTVNDVESDGAEGGPNP</sequence>
<evidence type="ECO:0000313" key="5">
    <source>
        <dbReference type="EMBL" id="KAA5606788.1"/>
    </source>
</evidence>
<dbReference type="Gene3D" id="2.40.420.20">
    <property type="match status" value="1"/>
</dbReference>
<dbReference type="GO" id="GO:0015562">
    <property type="term" value="F:efflux transmembrane transporter activity"/>
    <property type="evidence" value="ECO:0007669"/>
    <property type="project" value="TreeGrafter"/>
</dbReference>
<dbReference type="AlphaFoldDB" id="A0A5M6IGT4"/>
<name>A0A5M6IGT4_9PROT</name>
<dbReference type="RefSeq" id="WP_150061389.1">
    <property type="nucleotide sequence ID" value="NZ_JACHII010000005.1"/>
</dbReference>
<keyword evidence="6" id="KW-1185">Reference proteome</keyword>
<dbReference type="Pfam" id="PF25954">
    <property type="entry name" value="Beta-barrel_RND_2"/>
    <property type="match status" value="1"/>
</dbReference>
<evidence type="ECO:0000259" key="4">
    <source>
        <dbReference type="Pfam" id="PF25954"/>
    </source>
</evidence>
<dbReference type="Pfam" id="PF25917">
    <property type="entry name" value="BSH_RND"/>
    <property type="match status" value="1"/>
</dbReference>
<dbReference type="InterPro" id="IPR058625">
    <property type="entry name" value="MdtA-like_BSH"/>
</dbReference>
<protein>
    <submittedName>
        <fullName evidence="5">Efflux RND transporter periplasmic adaptor subunit</fullName>
    </submittedName>
</protein>